<organism evidence="4 5">
    <name type="scientific">Fraxinus pennsylvanica</name>
    <dbReference type="NCBI Taxonomy" id="56036"/>
    <lineage>
        <taxon>Eukaryota</taxon>
        <taxon>Viridiplantae</taxon>
        <taxon>Streptophyta</taxon>
        <taxon>Embryophyta</taxon>
        <taxon>Tracheophyta</taxon>
        <taxon>Spermatophyta</taxon>
        <taxon>Magnoliopsida</taxon>
        <taxon>eudicotyledons</taxon>
        <taxon>Gunneridae</taxon>
        <taxon>Pentapetalae</taxon>
        <taxon>asterids</taxon>
        <taxon>lamiids</taxon>
        <taxon>Lamiales</taxon>
        <taxon>Oleaceae</taxon>
        <taxon>Oleeae</taxon>
        <taxon>Fraxinus</taxon>
    </lineage>
</organism>
<evidence type="ECO:0000259" key="3">
    <source>
        <dbReference type="Pfam" id="PF12076"/>
    </source>
</evidence>
<keyword evidence="5" id="KW-1185">Reference proteome</keyword>
<dbReference type="Proteomes" id="UP000834106">
    <property type="component" value="Chromosome 10"/>
</dbReference>
<protein>
    <recommendedName>
        <fullName evidence="3">Very-long-chain aldehyde decarbonylase CER1-like C-terminal domain-containing protein</fullName>
    </recommendedName>
</protein>
<proteinExistence type="predicted"/>
<evidence type="ECO:0000313" key="5">
    <source>
        <dbReference type="Proteomes" id="UP000834106"/>
    </source>
</evidence>
<feature type="domain" description="Very-long-chain aldehyde decarbonylase CER1-like C-terminal" evidence="3">
    <location>
        <begin position="335"/>
        <end position="374"/>
    </location>
</feature>
<dbReference type="PANTHER" id="PTHR11863">
    <property type="entry name" value="STEROL DESATURASE"/>
    <property type="match status" value="1"/>
</dbReference>
<dbReference type="AlphaFoldDB" id="A0AAD1ZJ14"/>
<dbReference type="InterPro" id="IPR050307">
    <property type="entry name" value="Sterol_Desaturase_Related"/>
</dbReference>
<dbReference type="InterPro" id="IPR021940">
    <property type="entry name" value="CER1-like_C"/>
</dbReference>
<sequence>MDYLNITIIPFLLWRALHNQIWISFSRHRTAKGNNRIVDKSIEFEQVDRETNWDDPILLNGLLFCIFNTTLDRASKLPIWRTEAIIHPFAEHIAYFLLFAIPMLTTVVTDTAFMASIFGYITYIDLMNNMGHCNFELIPQRLFSIFPPLKYLMYTPSTAKGNNRIVDKSNEFEQVDRETNWDDQILLNGLLFYINTTLDRASKLPIWRTEEHCTTIISTLDTIHNTTPPLSQSPFHAKELNRNGAIYIEKHHHQNIKVVDGSSLVVAIALNSIPKGTTEVVLRGKLSKVAYSIVVALCQKGIQVSTLYENEYEELKLAAKSQSRVVLSKSYTQKNWLPRKVMSAWRVAGIVHALEGWNVNECRETLFDIHKIWQKWKNLRNKTPLILMVRRKLRNLSSAQWACRMALKPCIYALNVEAVVAFRQFPAHLAAVNVVKAYSTV</sequence>
<feature type="transmembrane region" description="Helical" evidence="2">
    <location>
        <begin position="95"/>
        <end position="123"/>
    </location>
</feature>
<evidence type="ECO:0000256" key="1">
    <source>
        <dbReference type="ARBA" id="ARBA00004141"/>
    </source>
</evidence>
<comment type="subcellular location">
    <subcellularLocation>
        <location evidence="1">Membrane</location>
        <topology evidence="1">Multi-pass membrane protein</topology>
    </subcellularLocation>
</comment>
<accession>A0AAD1ZJ14</accession>
<dbReference type="EMBL" id="OU503045">
    <property type="protein sequence ID" value="CAI9770390.1"/>
    <property type="molecule type" value="Genomic_DNA"/>
</dbReference>
<keyword evidence="2" id="KW-0472">Membrane</keyword>
<keyword evidence="2" id="KW-1133">Transmembrane helix</keyword>
<keyword evidence="2" id="KW-0812">Transmembrane</keyword>
<dbReference type="Pfam" id="PF12076">
    <property type="entry name" value="CER1-like_C"/>
    <property type="match status" value="1"/>
</dbReference>
<evidence type="ECO:0000256" key="2">
    <source>
        <dbReference type="SAM" id="Phobius"/>
    </source>
</evidence>
<reference evidence="4" key="1">
    <citation type="submission" date="2023-05" db="EMBL/GenBank/DDBJ databases">
        <authorList>
            <person name="Huff M."/>
        </authorList>
    </citation>
    <scope>NUCLEOTIDE SEQUENCE</scope>
</reference>
<evidence type="ECO:0000313" key="4">
    <source>
        <dbReference type="EMBL" id="CAI9770390.1"/>
    </source>
</evidence>
<name>A0AAD1ZJ14_9LAMI</name>
<gene>
    <name evidence="4" type="ORF">FPE_LOCUS17573</name>
</gene>
<dbReference type="GO" id="GO:0016020">
    <property type="term" value="C:membrane"/>
    <property type="evidence" value="ECO:0007669"/>
    <property type="project" value="UniProtKB-SubCell"/>
</dbReference>